<dbReference type="GO" id="GO:0015174">
    <property type="term" value="F:basic amino acid transmembrane transporter activity"/>
    <property type="evidence" value="ECO:0007669"/>
    <property type="project" value="UniProtKB-ARBA"/>
</dbReference>
<protein>
    <recommendedName>
        <fullName evidence="14">PQ-loop-domain-containing protein</fullName>
    </recommendedName>
</protein>
<feature type="region of interest" description="Disordered" evidence="10">
    <location>
        <begin position="114"/>
        <end position="152"/>
    </location>
</feature>
<proteinExistence type="inferred from homology"/>
<dbReference type="eggNOG" id="KOG2913">
    <property type="taxonomic scope" value="Eukaryota"/>
</dbReference>
<keyword evidence="8 11" id="KW-0472">Membrane</keyword>
<sequence length="383" mass="42416">MFPPSGSYGVDIEAISGICGSISIACWVVVFSPQIIENFRKSSAEGLSVEFIIIWLAGDVFNILGAVLQGVLATMIVLAVYYTLADVVLLAQYFYYQGFHLRDPNPVIIKNAASESDDPTERSPLISNGHANAHAEPNQRAPNSADIENRTRSPSTFRERLMSLDAAHMSPAVPIHSQPKDATDTEALKPHQPPRTWTQAILFNSTAILLVVLAGVAGYYLTPSTPENKRPEYPAEEQEDALQFSLWGQIFGYICAVLYLGSRVPQLLLNYRRKSTDGLNALFFLFACIGNLTYVCSILAFEPICSHHTHGHWQESSCKPGEAPAIYARYILVNLSWLIGSLGTLFLDFAVFIQFWIYRNNSLKPGDLATISEEDRGREPNGR</sequence>
<dbReference type="GO" id="GO:0034490">
    <property type="term" value="P:basic amino acid transmembrane import into vacuole"/>
    <property type="evidence" value="ECO:0007669"/>
    <property type="project" value="UniProtKB-ARBA"/>
</dbReference>
<evidence type="ECO:0008006" key="14">
    <source>
        <dbReference type="Google" id="ProtNLM"/>
    </source>
</evidence>
<accession>M3AXZ7</accession>
<dbReference type="GO" id="GO:0005773">
    <property type="term" value="C:vacuole"/>
    <property type="evidence" value="ECO:0007669"/>
    <property type="project" value="UniProtKB-SubCell"/>
</dbReference>
<comment type="subcellular location">
    <subcellularLocation>
        <location evidence="2">Endomembrane system</location>
        <topology evidence="2">Multi-pass membrane protein</topology>
    </subcellularLocation>
    <subcellularLocation>
        <location evidence="1">Vacuole</location>
    </subcellularLocation>
</comment>
<evidence type="ECO:0000256" key="2">
    <source>
        <dbReference type="ARBA" id="ARBA00004127"/>
    </source>
</evidence>
<dbReference type="GeneID" id="19340726"/>
<dbReference type="OrthoDB" id="8048523at2759"/>
<feature type="compositionally biased region" description="Basic and acidic residues" evidence="10">
    <location>
        <begin position="178"/>
        <end position="189"/>
    </location>
</feature>
<evidence type="ECO:0000256" key="8">
    <source>
        <dbReference type="ARBA" id="ARBA00023136"/>
    </source>
</evidence>
<dbReference type="Gene3D" id="1.20.1280.290">
    <property type="match status" value="2"/>
</dbReference>
<evidence type="ECO:0000256" key="1">
    <source>
        <dbReference type="ARBA" id="ARBA00004116"/>
    </source>
</evidence>
<evidence type="ECO:0000256" key="11">
    <source>
        <dbReference type="SAM" id="Phobius"/>
    </source>
</evidence>
<keyword evidence="6" id="KW-0677">Repeat</keyword>
<feature type="region of interest" description="Disordered" evidence="10">
    <location>
        <begin position="173"/>
        <end position="192"/>
    </location>
</feature>
<dbReference type="GO" id="GO:0012505">
    <property type="term" value="C:endomembrane system"/>
    <property type="evidence" value="ECO:0007669"/>
    <property type="project" value="UniProtKB-SubCell"/>
</dbReference>
<dbReference type="PANTHER" id="PTHR16201:SF35">
    <property type="entry name" value="VACUOLAR AMINO ACID TRANSPORTER YPQ1-RELATED"/>
    <property type="match status" value="1"/>
</dbReference>
<feature type="transmembrane region" description="Helical" evidence="11">
    <location>
        <begin position="241"/>
        <end position="260"/>
    </location>
</feature>
<feature type="transmembrane region" description="Helical" evidence="11">
    <location>
        <begin position="12"/>
        <end position="31"/>
    </location>
</feature>
<keyword evidence="13" id="KW-1185">Reference proteome</keyword>
<dbReference type="InterPro" id="IPR051415">
    <property type="entry name" value="LAAT-1"/>
</dbReference>
<evidence type="ECO:0000313" key="12">
    <source>
        <dbReference type="EMBL" id="EME82023.1"/>
    </source>
</evidence>
<organism evidence="12 13">
    <name type="scientific">Pseudocercospora fijiensis (strain CIRAD86)</name>
    <name type="common">Black leaf streak disease fungus</name>
    <name type="synonym">Mycosphaerella fijiensis</name>
    <dbReference type="NCBI Taxonomy" id="383855"/>
    <lineage>
        <taxon>Eukaryota</taxon>
        <taxon>Fungi</taxon>
        <taxon>Dikarya</taxon>
        <taxon>Ascomycota</taxon>
        <taxon>Pezizomycotina</taxon>
        <taxon>Dothideomycetes</taxon>
        <taxon>Dothideomycetidae</taxon>
        <taxon>Mycosphaerellales</taxon>
        <taxon>Mycosphaerellaceae</taxon>
        <taxon>Pseudocercospora</taxon>
    </lineage>
</organism>
<evidence type="ECO:0000256" key="5">
    <source>
        <dbReference type="ARBA" id="ARBA00022692"/>
    </source>
</evidence>
<dbReference type="KEGG" id="pfj:MYCFIDRAFT_63338"/>
<dbReference type="GO" id="GO:0098588">
    <property type="term" value="C:bounding membrane of organelle"/>
    <property type="evidence" value="ECO:0007669"/>
    <property type="project" value="UniProtKB-ARBA"/>
</dbReference>
<dbReference type="AlphaFoldDB" id="M3AXZ7"/>
<evidence type="ECO:0000256" key="9">
    <source>
        <dbReference type="ARBA" id="ARBA00038039"/>
    </source>
</evidence>
<dbReference type="RefSeq" id="XP_007927101.1">
    <property type="nucleotide sequence ID" value="XM_007928910.1"/>
</dbReference>
<dbReference type="PANTHER" id="PTHR16201">
    <property type="entry name" value="SEVEN TRANSMEMBRANE PROTEIN 1-RELATED"/>
    <property type="match status" value="1"/>
</dbReference>
<dbReference type="FunFam" id="1.20.1280.290:FF:000011">
    <property type="entry name" value="PQ loop repeat protein"/>
    <property type="match status" value="1"/>
</dbReference>
<dbReference type="Proteomes" id="UP000016932">
    <property type="component" value="Unassembled WGS sequence"/>
</dbReference>
<dbReference type="Pfam" id="PF04193">
    <property type="entry name" value="PQ-loop"/>
    <property type="match status" value="2"/>
</dbReference>
<comment type="similarity">
    <text evidence="9">Belongs to the laat-1 family.</text>
</comment>
<dbReference type="SMART" id="SM00679">
    <property type="entry name" value="CTNS"/>
    <property type="match status" value="2"/>
</dbReference>
<evidence type="ECO:0000313" key="13">
    <source>
        <dbReference type="Proteomes" id="UP000016932"/>
    </source>
</evidence>
<keyword evidence="3" id="KW-0813">Transport</keyword>
<feature type="transmembrane region" description="Helical" evidence="11">
    <location>
        <begin position="201"/>
        <end position="221"/>
    </location>
</feature>
<dbReference type="EMBL" id="KB446559">
    <property type="protein sequence ID" value="EME82023.1"/>
    <property type="molecule type" value="Genomic_DNA"/>
</dbReference>
<reference evidence="12 13" key="1">
    <citation type="journal article" date="2012" name="PLoS Pathog.">
        <title>Diverse lifestyles and strategies of plant pathogenesis encoded in the genomes of eighteen Dothideomycetes fungi.</title>
        <authorList>
            <person name="Ohm R.A."/>
            <person name="Feau N."/>
            <person name="Henrissat B."/>
            <person name="Schoch C.L."/>
            <person name="Horwitz B.A."/>
            <person name="Barry K.W."/>
            <person name="Condon B.J."/>
            <person name="Copeland A.C."/>
            <person name="Dhillon B."/>
            <person name="Glaser F."/>
            <person name="Hesse C.N."/>
            <person name="Kosti I."/>
            <person name="LaButti K."/>
            <person name="Lindquist E.A."/>
            <person name="Lucas S."/>
            <person name="Salamov A.A."/>
            <person name="Bradshaw R.E."/>
            <person name="Ciuffetti L."/>
            <person name="Hamelin R.C."/>
            <person name="Kema G.H.J."/>
            <person name="Lawrence C."/>
            <person name="Scott J.A."/>
            <person name="Spatafora J.W."/>
            <person name="Turgeon B.G."/>
            <person name="de Wit P.J.G.M."/>
            <person name="Zhong S."/>
            <person name="Goodwin S.B."/>
            <person name="Grigoriev I.V."/>
        </authorList>
    </citation>
    <scope>NUCLEOTIDE SEQUENCE [LARGE SCALE GENOMIC DNA]</scope>
    <source>
        <strain evidence="12 13">CIRAD86</strain>
    </source>
</reference>
<dbReference type="VEuPathDB" id="FungiDB:MYCFIDRAFT_63338"/>
<evidence type="ECO:0000256" key="4">
    <source>
        <dbReference type="ARBA" id="ARBA00022554"/>
    </source>
</evidence>
<keyword evidence="7 11" id="KW-1133">Transmembrane helix</keyword>
<name>M3AXZ7_PSEFD</name>
<dbReference type="GO" id="GO:0015179">
    <property type="term" value="F:L-amino acid transmembrane transporter activity"/>
    <property type="evidence" value="ECO:0007669"/>
    <property type="project" value="UniProtKB-ARBA"/>
</dbReference>
<feature type="transmembrane region" description="Helical" evidence="11">
    <location>
        <begin position="52"/>
        <end position="72"/>
    </location>
</feature>
<feature type="transmembrane region" description="Helical" evidence="11">
    <location>
        <begin position="281"/>
        <end position="301"/>
    </location>
</feature>
<feature type="transmembrane region" description="Helical" evidence="11">
    <location>
        <begin position="78"/>
        <end position="96"/>
    </location>
</feature>
<evidence type="ECO:0000256" key="10">
    <source>
        <dbReference type="SAM" id="MobiDB-lite"/>
    </source>
</evidence>
<dbReference type="InterPro" id="IPR006603">
    <property type="entry name" value="PQ-loop_rpt"/>
</dbReference>
<evidence type="ECO:0000256" key="7">
    <source>
        <dbReference type="ARBA" id="ARBA00022989"/>
    </source>
</evidence>
<keyword evidence="5 11" id="KW-0812">Transmembrane</keyword>
<dbReference type="GO" id="GO:0015101">
    <property type="term" value="F:organic cation transmembrane transporter activity"/>
    <property type="evidence" value="ECO:0007669"/>
    <property type="project" value="UniProtKB-ARBA"/>
</dbReference>
<dbReference type="GO" id="GO:0034488">
    <property type="term" value="P:basic amino acid transmembrane export from vacuole"/>
    <property type="evidence" value="ECO:0007669"/>
    <property type="project" value="UniProtKB-ARBA"/>
</dbReference>
<evidence type="ECO:0000256" key="6">
    <source>
        <dbReference type="ARBA" id="ARBA00022737"/>
    </source>
</evidence>
<evidence type="ECO:0000256" key="3">
    <source>
        <dbReference type="ARBA" id="ARBA00022448"/>
    </source>
</evidence>
<dbReference type="HOGENOM" id="CLU_019699_1_1_1"/>
<keyword evidence="4" id="KW-0926">Vacuole</keyword>
<feature type="transmembrane region" description="Helical" evidence="11">
    <location>
        <begin position="337"/>
        <end position="358"/>
    </location>
</feature>
<gene>
    <name evidence="12" type="ORF">MYCFIDRAFT_63338</name>
</gene>